<feature type="non-terminal residue" evidence="1">
    <location>
        <position position="1"/>
    </location>
</feature>
<dbReference type="EMBL" id="LAZR01037015">
    <property type="protein sequence ID" value="KKL23326.1"/>
    <property type="molecule type" value="Genomic_DNA"/>
</dbReference>
<sequence length="68" mass="8293">YRTIGHAVFMLKAIIEKLELNEIRKNLEMEWKYMIRPTILGYLNFPDDEELKEFDAIFEEFSKKDYNT</sequence>
<proteinExistence type="predicted"/>
<evidence type="ECO:0000313" key="1">
    <source>
        <dbReference type="EMBL" id="KKL23326.1"/>
    </source>
</evidence>
<organism evidence="1">
    <name type="scientific">marine sediment metagenome</name>
    <dbReference type="NCBI Taxonomy" id="412755"/>
    <lineage>
        <taxon>unclassified sequences</taxon>
        <taxon>metagenomes</taxon>
        <taxon>ecological metagenomes</taxon>
    </lineage>
</organism>
<comment type="caution">
    <text evidence="1">The sequence shown here is derived from an EMBL/GenBank/DDBJ whole genome shotgun (WGS) entry which is preliminary data.</text>
</comment>
<dbReference type="AlphaFoldDB" id="A0A0F9E090"/>
<accession>A0A0F9E090</accession>
<gene>
    <name evidence="1" type="ORF">LCGC14_2426490</name>
</gene>
<reference evidence="1" key="1">
    <citation type="journal article" date="2015" name="Nature">
        <title>Complex archaea that bridge the gap between prokaryotes and eukaryotes.</title>
        <authorList>
            <person name="Spang A."/>
            <person name="Saw J.H."/>
            <person name="Jorgensen S.L."/>
            <person name="Zaremba-Niedzwiedzka K."/>
            <person name="Martijn J."/>
            <person name="Lind A.E."/>
            <person name="van Eijk R."/>
            <person name="Schleper C."/>
            <person name="Guy L."/>
            <person name="Ettema T.J."/>
        </authorList>
    </citation>
    <scope>NUCLEOTIDE SEQUENCE</scope>
</reference>
<protein>
    <submittedName>
        <fullName evidence="1">Uncharacterized protein</fullName>
    </submittedName>
</protein>
<name>A0A0F9E090_9ZZZZ</name>